<name>A0A8J5Z4K2_9ROSI</name>
<keyword evidence="2" id="KW-1185">Reference proteome</keyword>
<comment type="caution">
    <text evidence="1">The sequence shown here is derived from an EMBL/GenBank/DDBJ whole genome shotgun (WGS) entry which is preliminary data.</text>
</comment>
<dbReference type="EMBL" id="JAHUZN010000006">
    <property type="protein sequence ID" value="KAG8491296.1"/>
    <property type="molecule type" value="Genomic_DNA"/>
</dbReference>
<accession>A0A8J5Z4K2</accession>
<reference evidence="1 2" key="1">
    <citation type="journal article" date="2021" name="bioRxiv">
        <title>The Gossypium anomalum genome as a resource for cotton improvement and evolutionary analysis of hybrid incompatibility.</title>
        <authorList>
            <person name="Grover C.E."/>
            <person name="Yuan D."/>
            <person name="Arick M.A."/>
            <person name="Miller E.R."/>
            <person name="Hu G."/>
            <person name="Peterson D.G."/>
            <person name="Wendel J.F."/>
            <person name="Udall J.A."/>
        </authorList>
    </citation>
    <scope>NUCLEOTIDE SEQUENCE [LARGE SCALE GENOMIC DNA]</scope>
    <source>
        <strain evidence="1">JFW-Udall</strain>
        <tissue evidence="1">Leaf</tissue>
    </source>
</reference>
<protein>
    <submittedName>
        <fullName evidence="1">Uncharacterized protein</fullName>
    </submittedName>
</protein>
<dbReference type="AlphaFoldDB" id="A0A8J5Z4K2"/>
<dbReference type="OrthoDB" id="1001711at2759"/>
<dbReference type="Proteomes" id="UP000701853">
    <property type="component" value="Chromosome 6"/>
</dbReference>
<evidence type="ECO:0000313" key="2">
    <source>
        <dbReference type="Proteomes" id="UP000701853"/>
    </source>
</evidence>
<evidence type="ECO:0000313" key="1">
    <source>
        <dbReference type="EMBL" id="KAG8491296.1"/>
    </source>
</evidence>
<gene>
    <name evidence="1" type="ORF">CXB51_014570</name>
</gene>
<proteinExistence type="predicted"/>
<sequence>MYSSTNRKSTAQKKGFVLPLWVKGSRLQREYSKEKREKILWVCELQRDKLGFVFWSIIVGFTKGCDFFQWVEDNYNRMDSTVEEQGCKIDEIILQNKMLLIENRRLRLENDEHNIDKMQRMRLNVTRLEEKITL</sequence>
<organism evidence="1 2">
    <name type="scientific">Gossypium anomalum</name>
    <dbReference type="NCBI Taxonomy" id="47600"/>
    <lineage>
        <taxon>Eukaryota</taxon>
        <taxon>Viridiplantae</taxon>
        <taxon>Streptophyta</taxon>
        <taxon>Embryophyta</taxon>
        <taxon>Tracheophyta</taxon>
        <taxon>Spermatophyta</taxon>
        <taxon>Magnoliopsida</taxon>
        <taxon>eudicotyledons</taxon>
        <taxon>Gunneridae</taxon>
        <taxon>Pentapetalae</taxon>
        <taxon>rosids</taxon>
        <taxon>malvids</taxon>
        <taxon>Malvales</taxon>
        <taxon>Malvaceae</taxon>
        <taxon>Malvoideae</taxon>
        <taxon>Gossypium</taxon>
    </lineage>
</organism>